<dbReference type="InterPro" id="IPR008928">
    <property type="entry name" value="6-hairpin_glycosidase_sf"/>
</dbReference>
<evidence type="ECO:0000259" key="2">
    <source>
        <dbReference type="Pfam" id="PF07971"/>
    </source>
</evidence>
<evidence type="ECO:0000259" key="3">
    <source>
        <dbReference type="Pfam" id="PF17678"/>
    </source>
</evidence>
<dbReference type="InterPro" id="IPR050883">
    <property type="entry name" value="PNGase"/>
</dbReference>
<comment type="caution">
    <text evidence="4">The sequence shown here is derived from an EMBL/GenBank/DDBJ whole genome shotgun (WGS) entry which is preliminary data.</text>
</comment>
<feature type="signal peptide" evidence="1">
    <location>
        <begin position="1"/>
        <end position="17"/>
    </location>
</feature>
<dbReference type="InterPro" id="IPR014718">
    <property type="entry name" value="GH-type_carb-bd"/>
</dbReference>
<feature type="domain" description="Glycosyl hydrolase family 92" evidence="2">
    <location>
        <begin position="422"/>
        <end position="673"/>
    </location>
</feature>
<sequence>MITALLALAALSPAQLAPVGPAATPADLVDPFVGTMGDSGQLTPAANVPFGMVQLGPDTEPHNHNGYAFSAPVLLGFSHTRAIGVGCGGAGGDLMISLDYVGAPAAAPITEASQSAQAGRYSVRYGDDIAAQMTATRGAGMLRFTLPRAGQVLLRLDGGHSYTTRHATRWLTSGANDVRAQLSAGTVCDQGVYTIYTASSVTRNGHPIDTALTAQGAGVMALPMTVAAGDVIEVRTGLSSVDTDGAALVRDTELGDRSFDSVAAAARDAWNEALGRVSVDGPWQQRALFYTSLFRVFATPVAIDDPDRRHRESDGRIATSAPGTTRYASWSLWDNYRTQLPLLALLQPERSADIARSLVALYAAGKPQWASAHEPFITVRTEHAGIALLDMRRKGIDGFDAQAALRGMAADSDRLERSTPDQQIEAAYDDWATGQLARDLGDADLAARFLDRAHGYRAMWRRVFEPLGADADVVKAHGLYQGTLWQYRWAPIFDLDWMEATLGRDTMLAQLDQFFDANLFNMTNEPDIQVPWFFAALGRPQPTADLVHTILTQPIAHPYVNSRKRAQPFIGPSFALAPEGFADGMDDDAGAMTSWYVFASLGLYPLVPGEPWYVVTTPAFRHARVQVAPGRTLNIERSGPADGHVVSASFNGQPLRDFRLTHQRLIAGGTLIVRTERATAVD</sequence>
<dbReference type="GO" id="GO:0005975">
    <property type="term" value="P:carbohydrate metabolic process"/>
    <property type="evidence" value="ECO:0007669"/>
    <property type="project" value="InterPro"/>
</dbReference>
<evidence type="ECO:0000313" key="4">
    <source>
        <dbReference type="EMBL" id="TDN84576.1"/>
    </source>
</evidence>
<organism evidence="4 5">
    <name type="scientific">Stakelama pacifica</name>
    <dbReference type="NCBI Taxonomy" id="517720"/>
    <lineage>
        <taxon>Bacteria</taxon>
        <taxon>Pseudomonadati</taxon>
        <taxon>Pseudomonadota</taxon>
        <taxon>Alphaproteobacteria</taxon>
        <taxon>Sphingomonadales</taxon>
        <taxon>Sphingomonadaceae</taxon>
        <taxon>Stakelama</taxon>
    </lineage>
</organism>
<name>A0A4R6FS19_9SPHN</name>
<dbReference type="Gene3D" id="1.20.1610.10">
    <property type="entry name" value="alpha-1,2-mannosidases domains"/>
    <property type="match status" value="1"/>
</dbReference>
<dbReference type="SUPFAM" id="SSF48208">
    <property type="entry name" value="Six-hairpin glycosidases"/>
    <property type="match status" value="1"/>
</dbReference>
<proteinExistence type="predicted"/>
<evidence type="ECO:0000256" key="1">
    <source>
        <dbReference type="SAM" id="SignalP"/>
    </source>
</evidence>
<feature type="domain" description="Glycosyl hydrolase family 92 N-terminal" evidence="3">
    <location>
        <begin position="28"/>
        <end position="210"/>
    </location>
</feature>
<dbReference type="Gene3D" id="2.70.98.10">
    <property type="match status" value="1"/>
</dbReference>
<dbReference type="InterPro" id="IPR041371">
    <property type="entry name" value="GH92_N"/>
</dbReference>
<dbReference type="AlphaFoldDB" id="A0A4R6FS19"/>
<keyword evidence="1" id="KW-0732">Signal</keyword>
<dbReference type="Pfam" id="PF17678">
    <property type="entry name" value="Glyco_hydro_92N"/>
    <property type="match status" value="1"/>
</dbReference>
<dbReference type="Pfam" id="PF07971">
    <property type="entry name" value="Glyco_hydro_92"/>
    <property type="match status" value="2"/>
</dbReference>
<dbReference type="Gene3D" id="1.20.1050.60">
    <property type="entry name" value="alpha-1,2-mannosidase"/>
    <property type="match status" value="1"/>
</dbReference>
<dbReference type="PANTHER" id="PTHR12143:SF39">
    <property type="entry name" value="SECRETED PROTEIN"/>
    <property type="match status" value="1"/>
</dbReference>
<feature type="chain" id="PRO_5020591678" evidence="1">
    <location>
        <begin position="18"/>
        <end position="682"/>
    </location>
</feature>
<reference evidence="4 5" key="1">
    <citation type="submission" date="2019-03" db="EMBL/GenBank/DDBJ databases">
        <title>Genomic Encyclopedia of Type Strains, Phase IV (KMG-IV): sequencing the most valuable type-strain genomes for metagenomic binning, comparative biology and taxonomic classification.</title>
        <authorList>
            <person name="Goeker M."/>
        </authorList>
    </citation>
    <scope>NUCLEOTIDE SEQUENCE [LARGE SCALE GENOMIC DNA]</scope>
    <source>
        <strain evidence="4 5">DSM 25059</strain>
    </source>
</reference>
<feature type="domain" description="Glycosyl hydrolase family 92" evidence="2">
    <location>
        <begin position="246"/>
        <end position="413"/>
    </location>
</feature>
<dbReference type="GO" id="GO:0005829">
    <property type="term" value="C:cytosol"/>
    <property type="evidence" value="ECO:0007669"/>
    <property type="project" value="TreeGrafter"/>
</dbReference>
<dbReference type="Gene3D" id="3.30.2080.10">
    <property type="entry name" value="GH92 mannosidase domain"/>
    <property type="match status" value="1"/>
</dbReference>
<dbReference type="RefSeq" id="WP_229668145.1">
    <property type="nucleotide sequence ID" value="NZ_BMLU01000003.1"/>
</dbReference>
<dbReference type="GO" id="GO:0006516">
    <property type="term" value="P:glycoprotein catabolic process"/>
    <property type="evidence" value="ECO:0007669"/>
    <property type="project" value="TreeGrafter"/>
</dbReference>
<protein>
    <submittedName>
        <fullName evidence="4">Putative alpha-1,2-mannosidase</fullName>
    </submittedName>
</protein>
<dbReference type="InterPro" id="IPR012939">
    <property type="entry name" value="Glyco_hydro_92"/>
</dbReference>
<accession>A0A4R6FS19</accession>
<dbReference type="EMBL" id="SNWD01000003">
    <property type="protein sequence ID" value="TDN84576.1"/>
    <property type="molecule type" value="Genomic_DNA"/>
</dbReference>
<dbReference type="GO" id="GO:0030246">
    <property type="term" value="F:carbohydrate binding"/>
    <property type="evidence" value="ECO:0007669"/>
    <property type="project" value="InterPro"/>
</dbReference>
<dbReference type="PANTHER" id="PTHR12143">
    <property type="entry name" value="PEPTIDE N-GLYCANASE PNGASE -RELATED"/>
    <property type="match status" value="1"/>
</dbReference>
<keyword evidence="5" id="KW-1185">Reference proteome</keyword>
<evidence type="ECO:0000313" key="5">
    <source>
        <dbReference type="Proteomes" id="UP000295493"/>
    </source>
</evidence>
<dbReference type="GO" id="GO:0000224">
    <property type="term" value="F:peptide-N4-(N-acetyl-beta-glucosaminyl)asparagine amidase activity"/>
    <property type="evidence" value="ECO:0007669"/>
    <property type="project" value="TreeGrafter"/>
</dbReference>
<dbReference type="Proteomes" id="UP000295493">
    <property type="component" value="Unassembled WGS sequence"/>
</dbReference>
<gene>
    <name evidence="4" type="ORF">EV664_103222</name>
</gene>